<feature type="compositionally biased region" description="Basic and acidic residues" evidence="1">
    <location>
        <begin position="27"/>
        <end position="37"/>
    </location>
</feature>
<name>A0A8T0K0T7_PHAAN</name>
<dbReference type="EMBL" id="JABFOF010000007">
    <property type="protein sequence ID" value="KAG2390711.1"/>
    <property type="molecule type" value="Genomic_DNA"/>
</dbReference>
<evidence type="ECO:0000313" key="2">
    <source>
        <dbReference type="EMBL" id="KAG2390711.1"/>
    </source>
</evidence>
<feature type="region of interest" description="Disordered" evidence="1">
    <location>
        <begin position="1"/>
        <end position="46"/>
    </location>
</feature>
<comment type="caution">
    <text evidence="2">The sequence shown here is derived from an EMBL/GenBank/DDBJ whole genome shotgun (WGS) entry which is preliminary data.</text>
</comment>
<organism evidence="2 3">
    <name type="scientific">Phaseolus angularis</name>
    <name type="common">Azuki bean</name>
    <name type="synonym">Vigna angularis</name>
    <dbReference type="NCBI Taxonomy" id="3914"/>
    <lineage>
        <taxon>Eukaryota</taxon>
        <taxon>Viridiplantae</taxon>
        <taxon>Streptophyta</taxon>
        <taxon>Embryophyta</taxon>
        <taxon>Tracheophyta</taxon>
        <taxon>Spermatophyta</taxon>
        <taxon>Magnoliopsida</taxon>
        <taxon>eudicotyledons</taxon>
        <taxon>Gunneridae</taxon>
        <taxon>Pentapetalae</taxon>
        <taxon>rosids</taxon>
        <taxon>fabids</taxon>
        <taxon>Fabales</taxon>
        <taxon>Fabaceae</taxon>
        <taxon>Papilionoideae</taxon>
        <taxon>50 kb inversion clade</taxon>
        <taxon>NPAAA clade</taxon>
        <taxon>indigoferoid/millettioid clade</taxon>
        <taxon>Phaseoleae</taxon>
        <taxon>Vigna</taxon>
    </lineage>
</organism>
<accession>A0A8T0K0T7</accession>
<reference evidence="2 3" key="1">
    <citation type="submission" date="2020-05" db="EMBL/GenBank/DDBJ databases">
        <title>Vigna angularis (adzuki bean) Var. LongXiaoDou No. 4 denovo assembly.</title>
        <authorList>
            <person name="Xiang H."/>
        </authorList>
    </citation>
    <scope>NUCLEOTIDE SEQUENCE [LARGE SCALE GENOMIC DNA]</scope>
    <source>
        <tissue evidence="2">Leaf</tissue>
    </source>
</reference>
<proteinExistence type="predicted"/>
<gene>
    <name evidence="2" type="ORF">HKW66_Vig0253510</name>
</gene>
<dbReference type="AlphaFoldDB" id="A0A8T0K0T7"/>
<sequence length="87" mass="9598">MLRTRPRQRRIPRQRGWTKPSQPEAESAWREEVRAAEEAEEEPHDGVCDLLGARGVDVDEAKAEVSGNGRVDGAVGRVHGAVDGARR</sequence>
<feature type="compositionally biased region" description="Basic residues" evidence="1">
    <location>
        <begin position="1"/>
        <end position="13"/>
    </location>
</feature>
<protein>
    <submittedName>
        <fullName evidence="2">Uncharacterized protein</fullName>
    </submittedName>
</protein>
<dbReference type="Proteomes" id="UP000743370">
    <property type="component" value="Unassembled WGS sequence"/>
</dbReference>
<evidence type="ECO:0000313" key="3">
    <source>
        <dbReference type="Proteomes" id="UP000743370"/>
    </source>
</evidence>
<evidence type="ECO:0000256" key="1">
    <source>
        <dbReference type="SAM" id="MobiDB-lite"/>
    </source>
</evidence>